<name>A0A0H3LZM0_EHRRW</name>
<dbReference type="InterPro" id="IPR003369">
    <property type="entry name" value="TatA/B/E"/>
</dbReference>
<dbReference type="GO" id="GO:0016020">
    <property type="term" value="C:membrane"/>
    <property type="evidence" value="ECO:0007669"/>
    <property type="project" value="UniProtKB-ARBA"/>
</dbReference>
<dbReference type="GeneID" id="33058137"/>
<gene>
    <name evidence="8" type="ordered locus">ERWE_CDS_03290</name>
</gene>
<dbReference type="Proteomes" id="UP000001021">
    <property type="component" value="Chromosome"/>
</dbReference>
<evidence type="ECO:0000313" key="8">
    <source>
        <dbReference type="EMBL" id="CAI26823.1"/>
    </source>
</evidence>
<dbReference type="EMBL" id="CR925678">
    <property type="protein sequence ID" value="CAI26823.1"/>
    <property type="molecule type" value="Genomic_DNA"/>
</dbReference>
<reference evidence="8 9" key="1">
    <citation type="journal article" date="2006" name="J. Bacteriol.">
        <title>Comparative genomic analysis of three strains of Ehrlichia ruminantium reveals an active process of genome size plasticity.</title>
        <authorList>
            <person name="Frutos R."/>
            <person name="Viari A."/>
            <person name="Ferraz C."/>
            <person name="Morgat A."/>
            <person name="Eychenie S."/>
            <person name="Kandassami Y."/>
            <person name="Chantal I."/>
            <person name="Bensaid A."/>
            <person name="Coissac E."/>
            <person name="Vachiery N."/>
            <person name="Demaille J."/>
            <person name="Martinez D."/>
        </authorList>
    </citation>
    <scope>NUCLEOTIDE SEQUENCE [LARGE SCALE GENOMIC DNA]</scope>
    <source>
        <strain evidence="8 9">Welgevonden</strain>
    </source>
</reference>
<dbReference type="RefSeq" id="WP_011155003.1">
    <property type="nucleotide sequence ID" value="NC_005295.2"/>
</dbReference>
<evidence type="ECO:0000256" key="3">
    <source>
        <dbReference type="ARBA" id="ARBA00022692"/>
    </source>
</evidence>
<accession>A0A0H3LZM0</accession>
<keyword evidence="5" id="KW-1133">Transmembrane helix</keyword>
<keyword evidence="4" id="KW-0653">Protein transport</keyword>
<proteinExistence type="predicted"/>
<dbReference type="Pfam" id="PF02416">
    <property type="entry name" value="TatA_B_E"/>
    <property type="match status" value="1"/>
</dbReference>
<keyword evidence="2" id="KW-0813">Transport</keyword>
<sequence length="93" mass="10815">MFGIGISEIVVIILVACLVIDPKKLPFLAKNLGFYYRKFIEIKEEIFHYLKKIYINDTEDDNNNVVIKKIIGNDGKTYDSYVTKNNPKKKEDL</sequence>
<protein>
    <recommendedName>
        <fullName evidence="10">Sec-independent protein translocase protein TatB</fullName>
    </recommendedName>
</protein>
<dbReference type="GO" id="GO:0015031">
    <property type="term" value="P:protein transport"/>
    <property type="evidence" value="ECO:0007669"/>
    <property type="project" value="UniProtKB-KW"/>
</dbReference>
<comment type="subcellular location">
    <subcellularLocation>
        <location evidence="1">Membrane</location>
        <topology evidence="1">Single-pass membrane protein</topology>
    </subcellularLocation>
</comment>
<evidence type="ECO:0000256" key="1">
    <source>
        <dbReference type="ARBA" id="ARBA00004167"/>
    </source>
</evidence>
<dbReference type="eggNOG" id="COG1826">
    <property type="taxonomic scope" value="Bacteria"/>
</dbReference>
<evidence type="ECO:0008006" key="10">
    <source>
        <dbReference type="Google" id="ProtNLM"/>
    </source>
</evidence>
<evidence type="ECO:0000313" key="9">
    <source>
        <dbReference type="Proteomes" id="UP000001021"/>
    </source>
</evidence>
<dbReference type="Gene3D" id="1.20.5.3310">
    <property type="match status" value="1"/>
</dbReference>
<dbReference type="KEGG" id="erw:ERWE_CDS_03290"/>
<evidence type="ECO:0000256" key="2">
    <source>
        <dbReference type="ARBA" id="ARBA00022448"/>
    </source>
</evidence>
<keyword evidence="6" id="KW-0811">Translocation</keyword>
<dbReference type="HOGENOM" id="CLU_166594_0_0_5"/>
<evidence type="ECO:0000256" key="4">
    <source>
        <dbReference type="ARBA" id="ARBA00022927"/>
    </source>
</evidence>
<keyword evidence="9" id="KW-1185">Reference proteome</keyword>
<dbReference type="AlphaFoldDB" id="A0A0H3LZM0"/>
<organism evidence="8 9">
    <name type="scientific">Ehrlichia ruminantium (strain Welgevonden)</name>
    <dbReference type="NCBI Taxonomy" id="254945"/>
    <lineage>
        <taxon>Bacteria</taxon>
        <taxon>Pseudomonadati</taxon>
        <taxon>Pseudomonadota</taxon>
        <taxon>Alphaproteobacteria</taxon>
        <taxon>Rickettsiales</taxon>
        <taxon>Anaplasmataceae</taxon>
        <taxon>Ehrlichia</taxon>
    </lineage>
</organism>
<keyword evidence="3" id="KW-0812">Transmembrane</keyword>
<keyword evidence="7" id="KW-0472">Membrane</keyword>
<evidence type="ECO:0000256" key="6">
    <source>
        <dbReference type="ARBA" id="ARBA00023010"/>
    </source>
</evidence>
<evidence type="ECO:0000256" key="7">
    <source>
        <dbReference type="ARBA" id="ARBA00023136"/>
    </source>
</evidence>
<evidence type="ECO:0000256" key="5">
    <source>
        <dbReference type="ARBA" id="ARBA00022989"/>
    </source>
</evidence>
<dbReference type="KEGG" id="eru:Erum3221"/>